<proteinExistence type="predicted"/>
<name>A0A965GEI9_9PROT</name>
<feature type="non-terminal residue" evidence="1">
    <location>
        <position position="1"/>
    </location>
</feature>
<gene>
    <name evidence="1" type="ORF">EBT44_04680</name>
</gene>
<dbReference type="EMBL" id="RFXN01000059">
    <property type="protein sequence ID" value="NBR94115.1"/>
    <property type="molecule type" value="Genomic_DNA"/>
</dbReference>
<dbReference type="Pfam" id="PF05787">
    <property type="entry name" value="PhoX"/>
    <property type="match status" value="1"/>
</dbReference>
<sequence>QLFLYSGNKTATGTFADKAGFTNGSLSVMKIADAIDDIETRAKYGKGKTAAVSFVEIPWNSSGEMLNIAARLKGTSLARIEDGTFDPTNQNVYWFVTTESAGNAAATTPDAAGNKRDGGGVWKLTFKDVASPELGATLELILDGSEAIKLNKPDNLEFDSTGRYLMIQEDPGSNDAISRVIAYDTVEKKAATVAQFDAKYFDPKNTATFMTSDEETSGIIRATGAVPGESFFFNSQVHPMPVTLPLSDEKFAAEVVKMRPDITFKSDAEKVTYKEDVIEGGQLYILTITDWTKLTWI</sequence>
<evidence type="ECO:0000313" key="1">
    <source>
        <dbReference type="EMBL" id="NBR94115.1"/>
    </source>
</evidence>
<reference evidence="1" key="1">
    <citation type="submission" date="2018-10" db="EMBL/GenBank/DDBJ databases">
        <title>Iterative Subtractive Binning of Freshwater Chronoseries Metagenomes Recovers Nearly Complete Genomes from over Four Hundred Novel Species.</title>
        <authorList>
            <person name="Rodriguez-R L.M."/>
            <person name="Tsementzi D."/>
            <person name="Luo C."/>
            <person name="Konstantinidis K.T."/>
        </authorList>
    </citation>
    <scope>NUCLEOTIDE SEQUENCE</scope>
    <source>
        <strain evidence="1">WB5_2A_028</strain>
    </source>
</reference>
<protein>
    <submittedName>
        <fullName evidence="1">DUF839 domain-containing protein</fullName>
    </submittedName>
</protein>
<comment type="caution">
    <text evidence="1">The sequence shown here is derived from an EMBL/GenBank/DDBJ whole genome shotgun (WGS) entry which is preliminary data.</text>
</comment>
<accession>A0A965GEI9</accession>
<evidence type="ECO:0000313" key="2">
    <source>
        <dbReference type="Proteomes" id="UP000740727"/>
    </source>
</evidence>
<organism evidence="1 2">
    <name type="scientific">Candidatus Fonsibacter lacus</name>
    <dbReference type="NCBI Taxonomy" id="2576439"/>
    <lineage>
        <taxon>Bacteria</taxon>
        <taxon>Pseudomonadati</taxon>
        <taxon>Pseudomonadota</taxon>
        <taxon>Alphaproteobacteria</taxon>
        <taxon>Candidatus Pelagibacterales</taxon>
        <taxon>Candidatus Pelagibacterales incertae sedis</taxon>
        <taxon>Candidatus Fonsibacter</taxon>
    </lineage>
</organism>
<dbReference type="InterPro" id="IPR008557">
    <property type="entry name" value="PhoX"/>
</dbReference>
<dbReference type="AlphaFoldDB" id="A0A965GEI9"/>
<dbReference type="Proteomes" id="UP000740727">
    <property type="component" value="Unassembled WGS sequence"/>
</dbReference>